<comment type="caution">
    <text evidence="2">The sequence shown here is derived from an EMBL/GenBank/DDBJ whole genome shotgun (WGS) entry which is preliminary data.</text>
</comment>
<feature type="transmembrane region" description="Helical" evidence="1">
    <location>
        <begin position="124"/>
        <end position="142"/>
    </location>
</feature>
<reference evidence="2 3" key="1">
    <citation type="submission" date="2021-07" db="EMBL/GenBank/DDBJ databases">
        <authorList>
            <person name="Kim M.K."/>
        </authorList>
    </citation>
    <scope>NUCLEOTIDE SEQUENCE [LARGE SCALE GENOMIC DNA]</scope>
    <source>
        <strain evidence="2 3">HLY7-15</strain>
    </source>
</reference>
<keyword evidence="1" id="KW-0472">Membrane</keyword>
<name>A0ABS6XGE1_9BACT</name>
<evidence type="ECO:0000256" key="1">
    <source>
        <dbReference type="SAM" id="Phobius"/>
    </source>
</evidence>
<gene>
    <name evidence="2" type="ORF">KYK27_18180</name>
</gene>
<organism evidence="2 3">
    <name type="scientific">Pontibacter populi</name>
    <dbReference type="NCBI Taxonomy" id="890055"/>
    <lineage>
        <taxon>Bacteria</taxon>
        <taxon>Pseudomonadati</taxon>
        <taxon>Bacteroidota</taxon>
        <taxon>Cytophagia</taxon>
        <taxon>Cytophagales</taxon>
        <taxon>Hymenobacteraceae</taxon>
        <taxon>Pontibacter</taxon>
    </lineage>
</organism>
<keyword evidence="1" id="KW-0812">Transmembrane</keyword>
<proteinExistence type="predicted"/>
<keyword evidence="1" id="KW-1133">Transmembrane helix</keyword>
<accession>A0ABS6XGE1</accession>
<feature type="transmembrane region" description="Helical" evidence="1">
    <location>
        <begin position="85"/>
        <end position="104"/>
    </location>
</feature>
<dbReference type="EMBL" id="JAHWXQ010000009">
    <property type="protein sequence ID" value="MBW3366992.1"/>
    <property type="molecule type" value="Genomic_DNA"/>
</dbReference>
<evidence type="ECO:0000313" key="3">
    <source>
        <dbReference type="Proteomes" id="UP000774935"/>
    </source>
</evidence>
<dbReference type="Proteomes" id="UP000774935">
    <property type="component" value="Unassembled WGS sequence"/>
</dbReference>
<protein>
    <submittedName>
        <fullName evidence="2">Uncharacterized protein</fullName>
    </submittedName>
</protein>
<evidence type="ECO:0000313" key="2">
    <source>
        <dbReference type="EMBL" id="MBW3366992.1"/>
    </source>
</evidence>
<dbReference type="RefSeq" id="WP_199111736.1">
    <property type="nucleotide sequence ID" value="NZ_JAHWXQ010000009.1"/>
</dbReference>
<feature type="transmembrane region" description="Helical" evidence="1">
    <location>
        <begin position="58"/>
        <end position="73"/>
    </location>
</feature>
<sequence length="158" mass="18316">MINETTFQVQLLPYAYKKYGFWILILGLPIVAAIVYLFKSTGMITDSRSFFDEWNDTLVYYPIIIGMALLVFSKEKQEDEMVQNLRYKAFVSGVFFLVIALLLLPVFSSMVALLEGNRIEMPDVGGMLGALFMLLFYTYLSFKYNLHRTRRALETDEE</sequence>
<keyword evidence="3" id="KW-1185">Reference proteome</keyword>
<feature type="transmembrane region" description="Helical" evidence="1">
    <location>
        <begin position="21"/>
        <end position="38"/>
    </location>
</feature>